<organism evidence="1 2">
    <name type="scientific">Companilactobacillus mishanensis</name>
    <dbReference type="NCBI Taxonomy" id="2486008"/>
    <lineage>
        <taxon>Bacteria</taxon>
        <taxon>Bacillati</taxon>
        <taxon>Bacillota</taxon>
        <taxon>Bacilli</taxon>
        <taxon>Lactobacillales</taxon>
        <taxon>Lactobacillaceae</taxon>
        <taxon>Companilactobacillus</taxon>
    </lineage>
</organism>
<comment type="caution">
    <text evidence="1">The sequence shown here is derived from an EMBL/GenBank/DDBJ whole genome shotgun (WGS) entry which is preliminary data.</text>
</comment>
<reference evidence="1 2" key="1">
    <citation type="journal article" date="2019" name="Syst. Appl. Microbiol.">
        <title>Polyphasic characterization of two novel Lactobacillus spp. isolated from blown salami packages: Description of Lactobacillus halodurans sp. nov. and Lactobacillus salsicarnum sp. nov.</title>
        <authorList>
            <person name="Schuster J.A."/>
            <person name="Klingl A."/>
            <person name="Vogel R.F."/>
            <person name="Ehrmann M.A."/>
        </authorList>
    </citation>
    <scope>NUCLEOTIDE SEQUENCE [LARGE SCALE GENOMIC DNA]</scope>
    <source>
        <strain evidence="1 2">TMW 1.2118</strain>
    </source>
</reference>
<dbReference type="RefSeq" id="WP_153383397.1">
    <property type="nucleotide sequence ID" value="NZ_VDFM01000008.1"/>
</dbReference>
<gene>
    <name evidence="1" type="ORF">FHL02_07245</name>
</gene>
<dbReference type="PANTHER" id="PTHR33221:SF15">
    <property type="entry name" value="HTH-TYPE TRANSCRIPTIONAL REGULATOR YWGB-RELATED"/>
    <property type="match status" value="1"/>
</dbReference>
<protein>
    <submittedName>
        <fullName evidence="1">Rrf2 family transcriptional regulator</fullName>
    </submittedName>
</protein>
<dbReference type="SUPFAM" id="SSF46785">
    <property type="entry name" value="Winged helix' DNA-binding domain"/>
    <property type="match status" value="1"/>
</dbReference>
<dbReference type="Proteomes" id="UP000380386">
    <property type="component" value="Unassembled WGS sequence"/>
</dbReference>
<evidence type="ECO:0000313" key="1">
    <source>
        <dbReference type="EMBL" id="MQS52815.1"/>
    </source>
</evidence>
<proteinExistence type="predicted"/>
<dbReference type="PROSITE" id="PS51197">
    <property type="entry name" value="HTH_RRF2_2"/>
    <property type="match status" value="1"/>
</dbReference>
<dbReference type="InterPro" id="IPR036388">
    <property type="entry name" value="WH-like_DNA-bd_sf"/>
</dbReference>
<dbReference type="GO" id="GO:0003700">
    <property type="term" value="F:DNA-binding transcription factor activity"/>
    <property type="evidence" value="ECO:0007669"/>
    <property type="project" value="TreeGrafter"/>
</dbReference>
<evidence type="ECO:0000313" key="2">
    <source>
        <dbReference type="Proteomes" id="UP000380386"/>
    </source>
</evidence>
<dbReference type="InterPro" id="IPR000944">
    <property type="entry name" value="Tscrpt_reg_Rrf2"/>
</dbReference>
<dbReference type="Gene3D" id="1.10.10.10">
    <property type="entry name" value="Winged helix-like DNA-binding domain superfamily/Winged helix DNA-binding domain"/>
    <property type="match status" value="1"/>
</dbReference>
<accession>A0A5P0ZII4</accession>
<dbReference type="OrthoDB" id="213028at2"/>
<dbReference type="AlphaFoldDB" id="A0A5P0ZII4"/>
<dbReference type="EMBL" id="VDFM01000008">
    <property type="protein sequence ID" value="MQS52815.1"/>
    <property type="molecule type" value="Genomic_DNA"/>
</dbReference>
<dbReference type="Pfam" id="PF02082">
    <property type="entry name" value="Rrf2"/>
    <property type="match status" value="1"/>
</dbReference>
<dbReference type="InterPro" id="IPR036390">
    <property type="entry name" value="WH_DNA-bd_sf"/>
</dbReference>
<name>A0A5P0ZII4_9LACO</name>
<dbReference type="GO" id="GO:0005829">
    <property type="term" value="C:cytosol"/>
    <property type="evidence" value="ECO:0007669"/>
    <property type="project" value="TreeGrafter"/>
</dbReference>
<dbReference type="PANTHER" id="PTHR33221">
    <property type="entry name" value="WINGED HELIX-TURN-HELIX TRANSCRIPTIONAL REGULATOR, RRF2 FAMILY"/>
    <property type="match status" value="1"/>
</dbReference>
<sequence>MKYSHKLSDAVHVLSYIEIEKDGDLSSKGIAGSIESNPSLIRRLMSALSKAGLIITQSGTVAPELARPAEDISLLDIYNAIDDDHNLLHIDEKTNINCPVGRNIQQTLDGAYEKVQAAAEDSMQEISLQSLIDDILIREADRSR</sequence>